<evidence type="ECO:0000256" key="1">
    <source>
        <dbReference type="SAM" id="SignalP"/>
    </source>
</evidence>
<name>A0A1S1YSQ4_FLAPC</name>
<evidence type="ECO:0000313" key="2">
    <source>
        <dbReference type="EMBL" id="OHX64062.1"/>
    </source>
</evidence>
<keyword evidence="3" id="KW-1185">Reference proteome</keyword>
<reference evidence="2 3" key="1">
    <citation type="journal article" date="2012" name="Int. J. Syst. Evol. Microbiol.">
        <title>Flammeovirga pacifica sp. nov., isolated from deep-sea sediment.</title>
        <authorList>
            <person name="Xu H."/>
            <person name="Fu Y."/>
            <person name="Yang N."/>
            <person name="Ding Z."/>
            <person name="Lai Q."/>
            <person name="Zeng R."/>
        </authorList>
    </citation>
    <scope>NUCLEOTIDE SEQUENCE [LARGE SCALE GENOMIC DNA]</scope>
    <source>
        <strain evidence="3">DSM 24597 / LMG 26175 / WPAGA1</strain>
    </source>
</reference>
<dbReference type="Proteomes" id="UP000179797">
    <property type="component" value="Unassembled WGS sequence"/>
</dbReference>
<keyword evidence="1" id="KW-0732">Signal</keyword>
<dbReference type="AlphaFoldDB" id="A0A1S1YSQ4"/>
<organism evidence="2 3">
    <name type="scientific">Flammeovirga pacifica</name>
    <dbReference type="NCBI Taxonomy" id="915059"/>
    <lineage>
        <taxon>Bacteria</taxon>
        <taxon>Pseudomonadati</taxon>
        <taxon>Bacteroidota</taxon>
        <taxon>Cytophagia</taxon>
        <taxon>Cytophagales</taxon>
        <taxon>Flammeovirgaceae</taxon>
        <taxon>Flammeovirga</taxon>
    </lineage>
</organism>
<protein>
    <recommendedName>
        <fullName evidence="4">Lysozyme inhibitor LprI N-terminal domain-containing protein</fullName>
    </recommendedName>
</protein>
<dbReference type="RefSeq" id="WP_044229781.1">
    <property type="nucleotide sequence ID" value="NZ_JRYR02000002.1"/>
</dbReference>
<feature type="signal peptide" evidence="1">
    <location>
        <begin position="1"/>
        <end position="19"/>
    </location>
</feature>
<dbReference type="OrthoDB" id="9828358at2"/>
<feature type="chain" id="PRO_5010302210" description="Lysozyme inhibitor LprI N-terminal domain-containing protein" evidence="1">
    <location>
        <begin position="20"/>
        <end position="200"/>
    </location>
</feature>
<proteinExistence type="predicted"/>
<sequence length="200" mass="23483">MKTLLTTLFFVFLVQLSNAENVNKVAVDDYINWLQGIVSLNDTQIEVIRELRKEYETAISTIPKNDFERRTEVQINFWKNRNKQLDRESLVKLGTYQITDFEIKKVKEMLGFSDEQVAALSDKLSSYNKVLMGAKHIYDTNSQEFKEVEEMVYTRTYEAIEEICSESQKQRCGDMKNAILTKINKYINRYIHYSTTTTIN</sequence>
<evidence type="ECO:0000313" key="3">
    <source>
        <dbReference type="Proteomes" id="UP000179797"/>
    </source>
</evidence>
<accession>A0A1S1YSQ4</accession>
<evidence type="ECO:0008006" key="4">
    <source>
        <dbReference type="Google" id="ProtNLM"/>
    </source>
</evidence>
<gene>
    <name evidence="2" type="ORF">NH26_20865</name>
</gene>
<comment type="caution">
    <text evidence="2">The sequence shown here is derived from an EMBL/GenBank/DDBJ whole genome shotgun (WGS) entry which is preliminary data.</text>
</comment>
<dbReference type="EMBL" id="JRYR02000002">
    <property type="protein sequence ID" value="OHX64062.1"/>
    <property type="molecule type" value="Genomic_DNA"/>
</dbReference>